<feature type="transmembrane region" description="Helical" evidence="1">
    <location>
        <begin position="113"/>
        <end position="131"/>
    </location>
</feature>
<organism evidence="2 3">
    <name type="scientific">Fructobacillus parabroussonetiae</name>
    <dbReference type="NCBI Taxonomy" id="2713174"/>
    <lineage>
        <taxon>Bacteria</taxon>
        <taxon>Bacillati</taxon>
        <taxon>Bacillota</taxon>
        <taxon>Bacilli</taxon>
        <taxon>Lactobacillales</taxon>
        <taxon>Lactobacillaceae</taxon>
        <taxon>Fructobacillus</taxon>
    </lineage>
</organism>
<feature type="transmembrane region" description="Helical" evidence="1">
    <location>
        <begin position="89"/>
        <end position="107"/>
    </location>
</feature>
<keyword evidence="1" id="KW-0812">Transmembrane</keyword>
<gene>
    <name evidence="2" type="ORF">G6R30_02475</name>
</gene>
<keyword evidence="1" id="KW-0472">Membrane</keyword>
<sequence>MDRFNVRNVVKKAIEEIENPSRIKKRNDRQSTWDRIVSGIGFFFHFDQKDVKRFNDYIKLKEEAKYYDDEYLEYLILELTNEIDSSRSYITVYLPAYFSILFFVSQIKGLSIFKVSAIVLCALYVPIYFFTRHGIKKSEQRLLAYRSEYSGRDTRK</sequence>
<comment type="caution">
    <text evidence="2">The sequence shown here is derived from an EMBL/GenBank/DDBJ whole genome shotgun (WGS) entry which is preliminary data.</text>
</comment>
<protein>
    <submittedName>
        <fullName evidence="2">Uncharacterized protein</fullName>
    </submittedName>
</protein>
<name>A0ABS5QWL7_9LACO</name>
<dbReference type="Proteomes" id="UP001519503">
    <property type="component" value="Unassembled WGS sequence"/>
</dbReference>
<keyword evidence="1" id="KW-1133">Transmembrane helix</keyword>
<reference evidence="2 3" key="1">
    <citation type="submission" date="2020-02" db="EMBL/GenBank/DDBJ databases">
        <title>Fructobacillus sp. isolated from paper mulberry of Taiwan.</title>
        <authorList>
            <person name="Lin S.-T."/>
        </authorList>
    </citation>
    <scope>NUCLEOTIDE SEQUENCE [LARGE SCALE GENOMIC DNA]</scope>
    <source>
        <strain evidence="2 3">S1-1</strain>
    </source>
</reference>
<evidence type="ECO:0000256" key="1">
    <source>
        <dbReference type="SAM" id="Phobius"/>
    </source>
</evidence>
<keyword evidence="3" id="KW-1185">Reference proteome</keyword>
<dbReference type="RefSeq" id="WP_213821144.1">
    <property type="nucleotide sequence ID" value="NZ_JAAMFL010000004.1"/>
</dbReference>
<dbReference type="EMBL" id="JAAMFL010000004">
    <property type="protein sequence ID" value="MBS9337327.1"/>
    <property type="molecule type" value="Genomic_DNA"/>
</dbReference>
<evidence type="ECO:0000313" key="3">
    <source>
        <dbReference type="Proteomes" id="UP001519503"/>
    </source>
</evidence>
<accession>A0ABS5QWL7</accession>
<evidence type="ECO:0000313" key="2">
    <source>
        <dbReference type="EMBL" id="MBS9337327.1"/>
    </source>
</evidence>
<proteinExistence type="predicted"/>